<sequence length="257" mass="29796">MQALPLLPLPHTFPEFTELSSVSGNLDPNFTLTNFCRDLSFRLKIDDSDEKLHQQKPQEEDKHQQQQEFTFPCAHPPQGSLLAADEIFHNGMIRTISPVSYQSKLFSAADGHGGQELPLLPPPTKIFVPQKCDDLPWHGDLYRETTTLERWQTKCNSTGFSKLYRYRRDVKHRRNSEGRGAFVFLNPLPAPEKVEKQKEVKNDVVKCGKRKTAPSSWAHEKLYLMNRKRSENNKRRSFLPYKKQIFGLFSNMNLHPF</sequence>
<accession>A0A444ZVG9</accession>
<reference evidence="1 2" key="1">
    <citation type="submission" date="2019-01" db="EMBL/GenBank/DDBJ databases">
        <title>Sequencing of cultivated peanut Arachis hypogaea provides insights into genome evolution and oil improvement.</title>
        <authorList>
            <person name="Chen X."/>
        </authorList>
    </citation>
    <scope>NUCLEOTIDE SEQUENCE [LARGE SCALE GENOMIC DNA]</scope>
    <source>
        <strain evidence="2">cv. Fuhuasheng</strain>
        <tissue evidence="1">Leaves</tissue>
    </source>
</reference>
<name>A0A444ZVG9_ARAHY</name>
<dbReference type="PANTHER" id="PTHR33095:SF114">
    <property type="entry name" value="DUF1645 FAMILY PROTEIN"/>
    <property type="match status" value="1"/>
</dbReference>
<comment type="caution">
    <text evidence="1">The sequence shown here is derived from an EMBL/GenBank/DDBJ whole genome shotgun (WGS) entry which is preliminary data.</text>
</comment>
<dbReference type="PANTHER" id="PTHR33095">
    <property type="entry name" value="OS07G0619500 PROTEIN"/>
    <property type="match status" value="1"/>
</dbReference>
<dbReference type="InterPro" id="IPR012442">
    <property type="entry name" value="DUF1645_plant"/>
</dbReference>
<evidence type="ECO:0000313" key="1">
    <source>
        <dbReference type="EMBL" id="RYR18136.1"/>
    </source>
</evidence>
<evidence type="ECO:0000313" key="2">
    <source>
        <dbReference type="Proteomes" id="UP000289738"/>
    </source>
</evidence>
<dbReference type="Proteomes" id="UP000289738">
    <property type="component" value="Chromosome B03"/>
</dbReference>
<protein>
    <submittedName>
        <fullName evidence="1">Uncharacterized protein</fullName>
    </submittedName>
</protein>
<dbReference type="OrthoDB" id="1426886at2759"/>
<organism evidence="1 2">
    <name type="scientific">Arachis hypogaea</name>
    <name type="common">Peanut</name>
    <dbReference type="NCBI Taxonomy" id="3818"/>
    <lineage>
        <taxon>Eukaryota</taxon>
        <taxon>Viridiplantae</taxon>
        <taxon>Streptophyta</taxon>
        <taxon>Embryophyta</taxon>
        <taxon>Tracheophyta</taxon>
        <taxon>Spermatophyta</taxon>
        <taxon>Magnoliopsida</taxon>
        <taxon>eudicotyledons</taxon>
        <taxon>Gunneridae</taxon>
        <taxon>Pentapetalae</taxon>
        <taxon>rosids</taxon>
        <taxon>fabids</taxon>
        <taxon>Fabales</taxon>
        <taxon>Fabaceae</taxon>
        <taxon>Papilionoideae</taxon>
        <taxon>50 kb inversion clade</taxon>
        <taxon>dalbergioids sensu lato</taxon>
        <taxon>Dalbergieae</taxon>
        <taxon>Pterocarpus clade</taxon>
        <taxon>Arachis</taxon>
    </lineage>
</organism>
<dbReference type="STRING" id="3818.A0A444ZVG9"/>
<dbReference type="Gramene" id="arahy.Tifrunner.gnm2.ann2.Ah13g537900.1">
    <property type="protein sequence ID" value="arahy.Tifrunner.gnm2.ann2.Ah13g537900.1-CDS-1"/>
    <property type="gene ID" value="arahy.Tifrunner.gnm2.ann2.Ah13g537900"/>
</dbReference>
<dbReference type="Pfam" id="PF07816">
    <property type="entry name" value="DUF1645"/>
    <property type="match status" value="1"/>
</dbReference>
<proteinExistence type="predicted"/>
<gene>
    <name evidence="1" type="ORF">Ahy_B03g062763</name>
</gene>
<dbReference type="AlphaFoldDB" id="A0A444ZVG9"/>
<keyword evidence="2" id="KW-1185">Reference proteome</keyword>
<dbReference type="EMBL" id="SDMP01000013">
    <property type="protein sequence ID" value="RYR18136.1"/>
    <property type="molecule type" value="Genomic_DNA"/>
</dbReference>